<proteinExistence type="inferred from homology"/>
<dbReference type="OrthoDB" id="15200at2"/>
<dbReference type="eggNOG" id="COG2886">
    <property type="taxonomic scope" value="Bacteria"/>
</dbReference>
<dbReference type="PANTHER" id="PTHR37525:SF1">
    <property type="entry name" value="UPF0175 PROTEIN SSL1255"/>
    <property type="match status" value="1"/>
</dbReference>
<sequence length="115" mass="13310">MWKCPLSPDGYIISPRRQIYMSMATRELRIPYPEELPEAMDQTPDEFEREMRFLVAAKLYELGRITSGRAADVAGMQRVGFLNELGAHRISVWNYDADELEQEIEAAQDRARSRS</sequence>
<accession>Q2S4V8</accession>
<evidence type="ECO:0000313" key="3">
    <source>
        <dbReference type="Proteomes" id="UP000008674"/>
    </source>
</evidence>
<dbReference type="InterPro" id="IPR052264">
    <property type="entry name" value="UPF0175_domain"/>
</dbReference>
<dbReference type="KEGG" id="sru:SRU_0635"/>
<dbReference type="HOGENOM" id="CLU_154570_5_0_10"/>
<evidence type="ECO:0000313" key="2">
    <source>
        <dbReference type="EMBL" id="ABC45676.1"/>
    </source>
</evidence>
<dbReference type="InterPro" id="IPR005368">
    <property type="entry name" value="UPF0175"/>
</dbReference>
<dbReference type="Proteomes" id="UP000008674">
    <property type="component" value="Chromosome"/>
</dbReference>
<name>Q2S4V8_SALRD</name>
<reference evidence="2 3" key="1">
    <citation type="journal article" date="2005" name="Proc. Natl. Acad. Sci. U.S.A.">
        <title>The genome of Salinibacter ruber: convergence and gene exchange among hyperhalophilic bacteria and archaea.</title>
        <authorList>
            <person name="Mongodin E.F."/>
            <person name="Nelson K.E."/>
            <person name="Daugherty S."/>
            <person name="Deboy R.T."/>
            <person name="Wister J."/>
            <person name="Khouri H."/>
            <person name="Weidman J."/>
            <person name="Walsh D.A."/>
            <person name="Papke R.T."/>
            <person name="Sanchez Perez G."/>
            <person name="Sharma A.K."/>
            <person name="Nesbo C.L."/>
            <person name="MacLeod D."/>
            <person name="Bapteste E."/>
            <person name="Doolittle W.F."/>
            <person name="Charlebois R.L."/>
            <person name="Legault B."/>
            <person name="Rodriguez-Valera F."/>
        </authorList>
    </citation>
    <scope>NUCLEOTIDE SEQUENCE [LARGE SCALE GENOMIC DNA]</scope>
    <source>
        <strain evidence="3">DSM 13855 / CECT 5946 / M31</strain>
    </source>
</reference>
<comment type="similarity">
    <text evidence="1">Belongs to the UPF0175 family.</text>
</comment>
<keyword evidence="3" id="KW-1185">Reference proteome</keyword>
<evidence type="ECO:0000256" key="1">
    <source>
        <dbReference type="ARBA" id="ARBA00005651"/>
    </source>
</evidence>
<organism evidence="2 3">
    <name type="scientific">Salinibacter ruber (strain DSM 13855 / M31)</name>
    <dbReference type="NCBI Taxonomy" id="309807"/>
    <lineage>
        <taxon>Bacteria</taxon>
        <taxon>Pseudomonadati</taxon>
        <taxon>Rhodothermota</taxon>
        <taxon>Rhodothermia</taxon>
        <taxon>Rhodothermales</taxon>
        <taxon>Salinibacteraceae</taxon>
        <taxon>Salinibacter</taxon>
    </lineage>
</organism>
<protein>
    <submittedName>
        <fullName evidence="2">Uncharacterized protein family (UPF0175)</fullName>
    </submittedName>
</protein>
<dbReference type="STRING" id="309807.SRU_0635"/>
<gene>
    <name evidence="2" type="ordered locus">SRU_0635</name>
</gene>
<dbReference type="EMBL" id="CP000159">
    <property type="protein sequence ID" value="ABC45676.1"/>
    <property type="molecule type" value="Genomic_DNA"/>
</dbReference>
<dbReference type="PANTHER" id="PTHR37525">
    <property type="entry name" value="UPF0175 PROTEIN SSL1255"/>
    <property type="match status" value="1"/>
</dbReference>
<dbReference type="Pfam" id="PF03683">
    <property type="entry name" value="UPF0175"/>
    <property type="match status" value="1"/>
</dbReference>
<dbReference type="EnsemblBacteria" id="ABC45676">
    <property type="protein sequence ID" value="ABC45676"/>
    <property type="gene ID" value="SRU_0635"/>
</dbReference>
<dbReference type="AlphaFoldDB" id="Q2S4V8"/>